<feature type="compositionally biased region" description="Acidic residues" evidence="4">
    <location>
        <begin position="437"/>
        <end position="448"/>
    </location>
</feature>
<reference evidence="5" key="1">
    <citation type="submission" date="2020-02" db="EMBL/GenBank/DDBJ databases">
        <authorList>
            <person name="Scholz U."/>
            <person name="Mascher M."/>
            <person name="Fiebig A."/>
        </authorList>
    </citation>
    <scope>NUCLEOTIDE SEQUENCE</scope>
</reference>
<feature type="compositionally biased region" description="Basic and acidic residues" evidence="4">
    <location>
        <begin position="84"/>
        <end position="95"/>
    </location>
</feature>
<feature type="region of interest" description="Disordered" evidence="4">
    <location>
        <begin position="826"/>
        <end position="866"/>
    </location>
</feature>
<feature type="compositionally biased region" description="Basic and acidic residues" evidence="4">
    <location>
        <begin position="128"/>
        <end position="139"/>
    </location>
</feature>
<evidence type="ECO:0000256" key="1">
    <source>
        <dbReference type="ARBA" id="ARBA00004604"/>
    </source>
</evidence>
<evidence type="ECO:0000256" key="2">
    <source>
        <dbReference type="ARBA" id="ARBA00022553"/>
    </source>
</evidence>
<sequence>MAEGGMGGKKRKQRRPQGLGVENEKKDSRKKMRKDERRRKTGLRLPSALRKELSKVGGDSRNSDDESDVERKGDVYEYEEGIPEEEKGSNRRFDPVEDVEYELPDDFEDEDLPSDDEPGSDEEGGSGRSDDGEKDEDAHLRMLQGITGMPGHAFRGNKRKEPVFSDGHGANGGDAQISIQDLLDPLHGKPGYSSLRKRLQHIEKKPMTIQAPLPRVERERLERKVAYEHTKKDMTKWEPLVKRNREAPTIYFDEDVDIGYSTVGAIASEFRPRTDFEKKMAQLVQNPEIVEAHQKDGDKLLTLNKISIEDMKNIQNYRAKMKSLLFRHEMKAKRIKKIKSKTYHRMLKKGKLKEGSDEGLTNPDVIKEQAMRREFKRAEERMTLKHKNSSKWAKRILKRGLNAQDEGTKAALTEQLHQHSLLTRKMDSVKDGSSSEDSSDDDDDDLSDDSLTGGASKLLTRAKEKTMKVMEEEDETSKSGLLSLPFMIRGLKKKNEALLEEGRAALQEYDSSLKGLNNDNRKDAAQPGASSGRRVFGASRKEPQENIDEVETDAIGDGSDSEAERRSLSSRAMRNSAQRPQRPSGEVKTSHEGGFKNIDEITKETGSKITYDVSIFDIDYFGKSDNVVDVAVNNAVTAPDHSSSHLDTKAAFQDSDMDSEEEMVDGFLSGGARTRNERSSEGCAFDLKDVEGEFEREKLEVLTQEVPEPEKPVLLPGWGEWTRTQKKRGLPKWMLNEHDEAKRKREEALKKRKDAHLKHVIISEKMDKKAEKLHTRALPFPFTSKEVFEQSIRMPIGPEYNPAVSHNALNRPAVVKKPGIIIKPIQFEEVSAHEKSTEPNRPSQTKSKRGKAPGKQAKAPSKGKKS</sequence>
<dbReference type="EMBL" id="LR746275">
    <property type="protein sequence ID" value="CAA7406056.1"/>
    <property type="molecule type" value="Genomic_DNA"/>
</dbReference>
<dbReference type="InterPro" id="IPR006709">
    <property type="entry name" value="SSU_processome_Utp14"/>
</dbReference>
<dbReference type="GO" id="GO:0032040">
    <property type="term" value="C:small-subunit processome"/>
    <property type="evidence" value="ECO:0007669"/>
    <property type="project" value="InterPro"/>
</dbReference>
<organism evidence="5 6">
    <name type="scientific">Spirodela intermedia</name>
    <name type="common">Intermediate duckweed</name>
    <dbReference type="NCBI Taxonomy" id="51605"/>
    <lineage>
        <taxon>Eukaryota</taxon>
        <taxon>Viridiplantae</taxon>
        <taxon>Streptophyta</taxon>
        <taxon>Embryophyta</taxon>
        <taxon>Tracheophyta</taxon>
        <taxon>Spermatophyta</taxon>
        <taxon>Magnoliopsida</taxon>
        <taxon>Liliopsida</taxon>
        <taxon>Araceae</taxon>
        <taxon>Lemnoideae</taxon>
        <taxon>Spirodela</taxon>
    </lineage>
</organism>
<keyword evidence="3" id="KW-0539">Nucleus</keyword>
<dbReference type="OrthoDB" id="277439at2759"/>
<protein>
    <submittedName>
        <fullName evidence="5">Uncharacterized protein</fullName>
    </submittedName>
</protein>
<feature type="compositionally biased region" description="Basic and acidic residues" evidence="4">
    <location>
        <begin position="588"/>
        <end position="599"/>
    </location>
</feature>
<dbReference type="GO" id="GO:0006364">
    <property type="term" value="P:rRNA processing"/>
    <property type="evidence" value="ECO:0007669"/>
    <property type="project" value="InterPro"/>
</dbReference>
<evidence type="ECO:0000256" key="4">
    <source>
        <dbReference type="SAM" id="MobiDB-lite"/>
    </source>
</evidence>
<gene>
    <name evidence="5" type="ORF">SI8410_12016734</name>
</gene>
<feature type="compositionally biased region" description="Acidic residues" evidence="4">
    <location>
        <begin position="96"/>
        <end position="124"/>
    </location>
</feature>
<evidence type="ECO:0000313" key="5">
    <source>
        <dbReference type="EMBL" id="CAA7406056.1"/>
    </source>
</evidence>
<feature type="region of interest" description="Disordered" evidence="4">
    <location>
        <begin position="513"/>
        <end position="599"/>
    </location>
</feature>
<dbReference type="Proteomes" id="UP000663760">
    <property type="component" value="Chromosome 12"/>
</dbReference>
<keyword evidence="2" id="KW-0597">Phosphoprotein</keyword>
<feature type="region of interest" description="Disordered" evidence="4">
    <location>
        <begin position="418"/>
        <end position="478"/>
    </location>
</feature>
<evidence type="ECO:0000256" key="3">
    <source>
        <dbReference type="ARBA" id="ARBA00023242"/>
    </source>
</evidence>
<dbReference type="Pfam" id="PF04615">
    <property type="entry name" value="Utp14"/>
    <property type="match status" value="1"/>
</dbReference>
<keyword evidence="6" id="KW-1185">Reference proteome</keyword>
<name>A0A7I8L8V7_SPIIN</name>
<accession>A0A7I8L8V7</accession>
<dbReference type="AlphaFoldDB" id="A0A7I8L8V7"/>
<evidence type="ECO:0000313" key="6">
    <source>
        <dbReference type="Proteomes" id="UP000663760"/>
    </source>
</evidence>
<feature type="compositionally biased region" description="Basic residues" evidence="4">
    <location>
        <begin position="28"/>
        <end position="42"/>
    </location>
</feature>
<feature type="compositionally biased region" description="Basic and acidic residues" evidence="4">
    <location>
        <begin position="461"/>
        <end position="470"/>
    </location>
</feature>
<feature type="compositionally biased region" description="Basic and acidic residues" evidence="4">
    <location>
        <begin position="61"/>
        <end position="75"/>
    </location>
</feature>
<proteinExistence type="predicted"/>
<comment type="subcellular location">
    <subcellularLocation>
        <location evidence="1">Nucleus</location>
        <location evidence="1">Nucleolus</location>
    </subcellularLocation>
</comment>
<feature type="compositionally biased region" description="Acidic residues" evidence="4">
    <location>
        <begin position="545"/>
        <end position="554"/>
    </location>
</feature>
<feature type="region of interest" description="Disordered" evidence="4">
    <location>
        <begin position="1"/>
        <end position="139"/>
    </location>
</feature>
<dbReference type="PANTHER" id="PTHR14150:SF12">
    <property type="entry name" value="U3 SMALL NUCLEOLAR RNA-ASSOCIATED PROTEIN 14 HOMOLOG A"/>
    <property type="match status" value="1"/>
</dbReference>
<dbReference type="PANTHER" id="PTHR14150">
    <property type="entry name" value="U3 SMALL NUCLEOLAR RNA-ASSOCIATED PROTEIN 14"/>
    <property type="match status" value="1"/>
</dbReference>